<evidence type="ECO:0000256" key="1">
    <source>
        <dbReference type="SAM" id="Phobius"/>
    </source>
</evidence>
<accession>X6N0B3</accession>
<keyword evidence="3" id="KW-1185">Reference proteome</keyword>
<sequence>QWVIGKPLQLEVNAVFPSNCSQIVSLEFQWLVFDYLVFVNTTYFIYTCIHTFFFFFGGGEKKGWVLLKMDLGPSLNIQVKIGKYSFVAMSLENSVFAMTTSNSFDVEIVSSGILARIPGGNRQLWYGEALTLDGSLQSRDWNETDGVVGSLLFEWQLLVDGYLQEEIANNSAYLNFSWPKFLSNESTLHIPSLTMVPEHTYTWILILTDPTESTRMNMDSVDIHVVTRPLSISISTTQSQLYSSSPIYLYAVATCHSCRVVSWQWTETSALLSAYTWSTKEIQNSSILIIPESTLTDGTLYTFECNVTVQNISEPGSLFSGKASLGFVATPRPVVGAVLVTPSSGGVALITDFTVAVVHVYGSYGPYTFTLTYQQNGGAEQLLVGNTSSLSLSGLKLPDGQITLWAYATDLYGGIGKNVVVFTVAPANAGNGTTNICDDLQQSVQSNLQQNIALKAYQSVAASNSFLTKPEINKNKNNNNNNNNNNMKRQYRRPQQHWQVTNWCAMLWWKCYTPLSIQSQAMSIGVLTIRPMQFPIIVLYICVLVSILVETCLAIVCHDQCLQINHLAKALRQAAYQLSVSTTTLSNVSLSLFTQLYAVIQDILTARGASDQMLTIVQQSGNVAAYGSSVRSCLISIFNLLQYAISTSSPGNNSI</sequence>
<feature type="non-terminal residue" evidence="2">
    <location>
        <position position="1"/>
    </location>
</feature>
<comment type="caution">
    <text evidence="2">The sequence shown here is derived from an EMBL/GenBank/DDBJ whole genome shotgun (WGS) entry which is preliminary data.</text>
</comment>
<feature type="transmembrane region" description="Helical" evidence="1">
    <location>
        <begin position="35"/>
        <end position="59"/>
    </location>
</feature>
<evidence type="ECO:0000313" key="2">
    <source>
        <dbReference type="EMBL" id="ETO19491.1"/>
    </source>
</evidence>
<proteinExistence type="predicted"/>
<organism evidence="2 3">
    <name type="scientific">Reticulomyxa filosa</name>
    <dbReference type="NCBI Taxonomy" id="46433"/>
    <lineage>
        <taxon>Eukaryota</taxon>
        <taxon>Sar</taxon>
        <taxon>Rhizaria</taxon>
        <taxon>Retaria</taxon>
        <taxon>Foraminifera</taxon>
        <taxon>Monothalamids</taxon>
        <taxon>Reticulomyxidae</taxon>
        <taxon>Reticulomyxa</taxon>
    </lineage>
</organism>
<keyword evidence="1" id="KW-0472">Membrane</keyword>
<dbReference type="Proteomes" id="UP000023152">
    <property type="component" value="Unassembled WGS sequence"/>
</dbReference>
<gene>
    <name evidence="2" type="ORF">RFI_17739</name>
</gene>
<evidence type="ECO:0000313" key="3">
    <source>
        <dbReference type="Proteomes" id="UP000023152"/>
    </source>
</evidence>
<protein>
    <submittedName>
        <fullName evidence="2">Uncharacterized protein</fullName>
    </submittedName>
</protein>
<feature type="transmembrane region" description="Helical" evidence="1">
    <location>
        <begin position="537"/>
        <end position="556"/>
    </location>
</feature>
<dbReference type="AlphaFoldDB" id="X6N0B3"/>
<name>X6N0B3_RETFI</name>
<feature type="non-terminal residue" evidence="2">
    <location>
        <position position="655"/>
    </location>
</feature>
<reference evidence="2 3" key="1">
    <citation type="journal article" date="2013" name="Curr. Biol.">
        <title>The Genome of the Foraminiferan Reticulomyxa filosa.</title>
        <authorList>
            <person name="Glockner G."/>
            <person name="Hulsmann N."/>
            <person name="Schleicher M."/>
            <person name="Noegel A.A."/>
            <person name="Eichinger L."/>
            <person name="Gallinger C."/>
            <person name="Pawlowski J."/>
            <person name="Sierra R."/>
            <person name="Euteneuer U."/>
            <person name="Pillet L."/>
            <person name="Moustafa A."/>
            <person name="Platzer M."/>
            <person name="Groth M."/>
            <person name="Szafranski K."/>
            <person name="Schliwa M."/>
        </authorList>
    </citation>
    <scope>NUCLEOTIDE SEQUENCE [LARGE SCALE GENOMIC DNA]</scope>
</reference>
<keyword evidence="1" id="KW-1133">Transmembrane helix</keyword>
<dbReference type="EMBL" id="ASPP01013619">
    <property type="protein sequence ID" value="ETO19491.1"/>
    <property type="molecule type" value="Genomic_DNA"/>
</dbReference>
<keyword evidence="1" id="KW-0812">Transmembrane</keyword>